<evidence type="ECO:0000313" key="1">
    <source>
        <dbReference type="EMBL" id="VDN01496.1"/>
    </source>
</evidence>
<dbReference type="EMBL" id="UYYF01004287">
    <property type="protein sequence ID" value="VDN01496.1"/>
    <property type="molecule type" value="Genomic_DNA"/>
</dbReference>
<organism evidence="3">
    <name type="scientific">Thelazia callipaeda</name>
    <name type="common">Oriental eyeworm</name>
    <name type="synonym">Parasitic nematode</name>
    <dbReference type="NCBI Taxonomy" id="103827"/>
    <lineage>
        <taxon>Eukaryota</taxon>
        <taxon>Metazoa</taxon>
        <taxon>Ecdysozoa</taxon>
        <taxon>Nematoda</taxon>
        <taxon>Chromadorea</taxon>
        <taxon>Rhabditida</taxon>
        <taxon>Spirurina</taxon>
        <taxon>Spiruromorpha</taxon>
        <taxon>Thelazioidea</taxon>
        <taxon>Thelaziidae</taxon>
        <taxon>Thelazia</taxon>
    </lineage>
</organism>
<keyword evidence="2" id="KW-1185">Reference proteome</keyword>
<reference evidence="1 2" key="2">
    <citation type="submission" date="2018-11" db="EMBL/GenBank/DDBJ databases">
        <authorList>
            <consortium name="Pathogen Informatics"/>
        </authorList>
    </citation>
    <scope>NUCLEOTIDE SEQUENCE [LARGE SCALE GENOMIC DNA]</scope>
</reference>
<dbReference type="WBParaSite" id="TCLT_0000440401-mRNA-1">
    <property type="protein sequence ID" value="TCLT_0000440401-mRNA-1"/>
    <property type="gene ID" value="TCLT_0000440401"/>
</dbReference>
<sequence>MKDRNNSVVMNWDGIVTDFHYVKAYIRSIMLKKTLKNILFGQSRGFNDDKAAEIDMQNCIRDERNECRDTI</sequence>
<gene>
    <name evidence="1" type="ORF">TCLT_LOCUS4393</name>
</gene>
<accession>A0A0N5CVQ8</accession>
<name>A0A0N5CVQ8_THECL</name>
<evidence type="ECO:0000313" key="2">
    <source>
        <dbReference type="Proteomes" id="UP000276776"/>
    </source>
</evidence>
<dbReference type="Proteomes" id="UP000276776">
    <property type="component" value="Unassembled WGS sequence"/>
</dbReference>
<dbReference type="AlphaFoldDB" id="A0A0N5CVQ8"/>
<protein>
    <submittedName>
        <fullName evidence="3">Tnp_DDE_dom domain-containing protein</fullName>
    </submittedName>
</protein>
<evidence type="ECO:0000313" key="3">
    <source>
        <dbReference type="WBParaSite" id="TCLT_0000440401-mRNA-1"/>
    </source>
</evidence>
<proteinExistence type="predicted"/>
<reference evidence="3" key="1">
    <citation type="submission" date="2017-02" db="UniProtKB">
        <authorList>
            <consortium name="WormBaseParasite"/>
        </authorList>
    </citation>
    <scope>IDENTIFICATION</scope>
</reference>